<dbReference type="GO" id="GO:0046872">
    <property type="term" value="F:metal ion binding"/>
    <property type="evidence" value="ECO:0007669"/>
    <property type="project" value="UniProtKB-KW"/>
</dbReference>
<dbReference type="PANTHER" id="PTHR12001">
    <property type="entry name" value="GERANYLGERANYL PYROPHOSPHATE SYNTHASE"/>
    <property type="match status" value="1"/>
</dbReference>
<sequence>RSKSIQALADVFEIDDCDLQQLKQCVDRFHELSLIADDIEDDSTLRRDRECAHIRFGIPAAMNSTYLLFFKLIQSVPERFQAHHHETLTALVDGSVRAHRGQGLEIYWRDNKYCPTLDEYIEMVQFGGKWTESLGWVWKSPQQQILELFDITGIFFQIRDDYINLVDPAYWAKKGFCDDIHERKFSFPIIYMVQNRLGRYRELLDLYAREDELKNTEIRHVRSPLSRDRPFGTALRC</sequence>
<keyword evidence="4" id="KW-1185">Reference proteome</keyword>
<dbReference type="KEGG" id="mbr:MONBRDRAFT_15620"/>
<keyword evidence="2" id="KW-0460">Magnesium</keyword>
<dbReference type="SUPFAM" id="SSF48576">
    <property type="entry name" value="Terpenoid synthases"/>
    <property type="match status" value="1"/>
</dbReference>
<dbReference type="EMBL" id="CH991546">
    <property type="protein sequence ID" value="EDQ90952.1"/>
    <property type="molecule type" value="Genomic_DNA"/>
</dbReference>
<evidence type="ECO:0000256" key="2">
    <source>
        <dbReference type="ARBA" id="ARBA00022842"/>
    </source>
</evidence>
<dbReference type="Pfam" id="PF00348">
    <property type="entry name" value="polyprenyl_synt"/>
    <property type="match status" value="1"/>
</dbReference>
<organism evidence="3 4">
    <name type="scientific">Monosiga brevicollis</name>
    <name type="common">Choanoflagellate</name>
    <dbReference type="NCBI Taxonomy" id="81824"/>
    <lineage>
        <taxon>Eukaryota</taxon>
        <taxon>Choanoflagellata</taxon>
        <taxon>Craspedida</taxon>
        <taxon>Salpingoecidae</taxon>
        <taxon>Monosiga</taxon>
    </lineage>
</organism>
<dbReference type="PANTHER" id="PTHR12001:SF44">
    <property type="entry name" value="GERANYLGERANYL PYROPHOSPHATE SYNTHASE"/>
    <property type="match status" value="1"/>
</dbReference>
<dbReference type="Proteomes" id="UP000001357">
    <property type="component" value="Unassembled WGS sequence"/>
</dbReference>
<dbReference type="InParanoid" id="A9UUR8"/>
<proteinExistence type="predicted"/>
<evidence type="ECO:0000256" key="1">
    <source>
        <dbReference type="ARBA" id="ARBA00022723"/>
    </source>
</evidence>
<dbReference type="InterPro" id="IPR008949">
    <property type="entry name" value="Isoprenoid_synthase_dom_sf"/>
</dbReference>
<dbReference type="GO" id="GO:0004311">
    <property type="term" value="F:geranylgeranyl diphosphate synthase activity"/>
    <property type="evidence" value="ECO:0000318"/>
    <property type="project" value="GO_Central"/>
</dbReference>
<keyword evidence="1" id="KW-0479">Metal-binding</keyword>
<dbReference type="AlphaFoldDB" id="A9UUR8"/>
<dbReference type="Gene3D" id="1.10.600.10">
    <property type="entry name" value="Farnesyl Diphosphate Synthase"/>
    <property type="match status" value="1"/>
</dbReference>
<gene>
    <name evidence="3" type="ORF">MONBRDRAFT_15620</name>
</gene>
<protein>
    <recommendedName>
        <fullName evidence="5">Terpenoid synthase</fullName>
    </recommendedName>
</protein>
<dbReference type="GeneID" id="5889354"/>
<evidence type="ECO:0000313" key="3">
    <source>
        <dbReference type="EMBL" id="EDQ90952.1"/>
    </source>
</evidence>
<dbReference type="eggNOG" id="KOG0777">
    <property type="taxonomic scope" value="Eukaryota"/>
</dbReference>
<evidence type="ECO:0008006" key="5">
    <source>
        <dbReference type="Google" id="ProtNLM"/>
    </source>
</evidence>
<name>A9UUR8_MONBE</name>
<dbReference type="STRING" id="81824.A9UUR8"/>
<evidence type="ECO:0000313" key="4">
    <source>
        <dbReference type="Proteomes" id="UP000001357"/>
    </source>
</evidence>
<dbReference type="GO" id="GO:0008299">
    <property type="term" value="P:isoprenoid biosynthetic process"/>
    <property type="evidence" value="ECO:0000318"/>
    <property type="project" value="GO_Central"/>
</dbReference>
<dbReference type="InterPro" id="IPR000092">
    <property type="entry name" value="Polyprenyl_synt"/>
</dbReference>
<feature type="non-terminal residue" evidence="3">
    <location>
        <position position="1"/>
    </location>
</feature>
<dbReference type="RefSeq" id="XP_001744249.1">
    <property type="nucleotide sequence ID" value="XM_001744197.1"/>
</dbReference>
<accession>A9UUR8</accession>
<reference evidence="3 4" key="1">
    <citation type="journal article" date="2008" name="Nature">
        <title>The genome of the choanoflagellate Monosiga brevicollis and the origin of metazoans.</title>
        <authorList>
            <consortium name="JGI Sequencing"/>
            <person name="King N."/>
            <person name="Westbrook M.J."/>
            <person name="Young S.L."/>
            <person name="Kuo A."/>
            <person name="Abedin M."/>
            <person name="Chapman J."/>
            <person name="Fairclough S."/>
            <person name="Hellsten U."/>
            <person name="Isogai Y."/>
            <person name="Letunic I."/>
            <person name="Marr M."/>
            <person name="Pincus D."/>
            <person name="Putnam N."/>
            <person name="Rokas A."/>
            <person name="Wright K.J."/>
            <person name="Zuzow R."/>
            <person name="Dirks W."/>
            <person name="Good M."/>
            <person name="Goodstein D."/>
            <person name="Lemons D."/>
            <person name="Li W."/>
            <person name="Lyons J.B."/>
            <person name="Morris A."/>
            <person name="Nichols S."/>
            <person name="Richter D.J."/>
            <person name="Salamov A."/>
            <person name="Bork P."/>
            <person name="Lim W.A."/>
            <person name="Manning G."/>
            <person name="Miller W.T."/>
            <person name="McGinnis W."/>
            <person name="Shapiro H."/>
            <person name="Tjian R."/>
            <person name="Grigoriev I.V."/>
            <person name="Rokhsar D."/>
        </authorList>
    </citation>
    <scope>NUCLEOTIDE SEQUENCE [LARGE SCALE GENOMIC DNA]</scope>
    <source>
        <strain evidence="4">MX1 / ATCC 50154</strain>
    </source>
</reference>